<keyword evidence="6" id="KW-0833">Ubl conjugation pathway</keyword>
<evidence type="ECO:0000259" key="10">
    <source>
        <dbReference type="PROSITE" id="PS50089"/>
    </source>
</evidence>
<keyword evidence="12" id="KW-1185">Reference proteome</keyword>
<dbReference type="STRING" id="56857.A0A200QFP0"/>
<accession>A0A200QFP0</accession>
<gene>
    <name evidence="11" type="ORF">BVC80_897g6</name>
</gene>
<evidence type="ECO:0000256" key="2">
    <source>
        <dbReference type="ARBA" id="ARBA00012483"/>
    </source>
</evidence>
<dbReference type="PANTHER" id="PTHR46463:SF10">
    <property type="entry name" value="OS01G0926200 PROTEIN"/>
    <property type="match status" value="1"/>
</dbReference>
<evidence type="ECO:0000256" key="4">
    <source>
        <dbReference type="ARBA" id="ARBA00022723"/>
    </source>
</evidence>
<feature type="compositionally biased region" description="Low complexity" evidence="9">
    <location>
        <begin position="47"/>
        <end position="56"/>
    </location>
</feature>
<dbReference type="OMA" id="CIPGCAS"/>
<evidence type="ECO:0000313" key="11">
    <source>
        <dbReference type="EMBL" id="OVA09303.1"/>
    </source>
</evidence>
<name>A0A200QFP0_MACCD</name>
<dbReference type="SUPFAM" id="SSF57850">
    <property type="entry name" value="RING/U-box"/>
    <property type="match status" value="1"/>
</dbReference>
<proteinExistence type="predicted"/>
<feature type="compositionally biased region" description="Polar residues" evidence="9">
    <location>
        <begin position="16"/>
        <end position="35"/>
    </location>
</feature>
<feature type="compositionally biased region" description="Polar residues" evidence="9">
    <location>
        <begin position="78"/>
        <end position="99"/>
    </location>
</feature>
<feature type="compositionally biased region" description="Basic and acidic residues" evidence="9">
    <location>
        <begin position="118"/>
        <end position="132"/>
    </location>
</feature>
<evidence type="ECO:0000256" key="6">
    <source>
        <dbReference type="ARBA" id="ARBA00022786"/>
    </source>
</evidence>
<evidence type="ECO:0000256" key="5">
    <source>
        <dbReference type="ARBA" id="ARBA00022771"/>
    </source>
</evidence>
<evidence type="ECO:0000256" key="8">
    <source>
        <dbReference type="PROSITE-ProRule" id="PRU00175"/>
    </source>
</evidence>
<evidence type="ECO:0000256" key="3">
    <source>
        <dbReference type="ARBA" id="ARBA00022679"/>
    </source>
</evidence>
<dbReference type="InterPro" id="IPR013083">
    <property type="entry name" value="Znf_RING/FYVE/PHD"/>
</dbReference>
<keyword evidence="5 8" id="KW-0863">Zinc-finger</keyword>
<feature type="domain" description="RING-type" evidence="10">
    <location>
        <begin position="148"/>
        <end position="189"/>
    </location>
</feature>
<feature type="region of interest" description="Disordered" evidence="9">
    <location>
        <begin position="1"/>
        <end position="138"/>
    </location>
</feature>
<feature type="compositionally biased region" description="Basic residues" evidence="9">
    <location>
        <begin position="36"/>
        <end position="46"/>
    </location>
</feature>
<protein>
    <recommendedName>
        <fullName evidence="2">RING-type E3 ubiquitin transferase</fullName>
        <ecNumber evidence="2">2.3.2.27</ecNumber>
    </recommendedName>
</protein>
<sequence length="204" mass="22886">MGANCCRPIQDDENQSKPTSRTSSNKISFHLQSSRSGRRTPARRSGNRNLSSSSSNRDGRSVTRRLQTGQLRRPQKINAVQTQQQHLSPVTASGSSNQAYEPPHVLKSNNDKNPASDCKIETPPEVPKEPKRSNSLHLLPITNDDDFCPTCLEGYEKDNPKIFTKCKHHYHLACILEWMERSNTCPICDQEMIIEDAADTNVVS</sequence>
<dbReference type="EC" id="2.3.2.27" evidence="2"/>
<dbReference type="GO" id="GO:0061630">
    <property type="term" value="F:ubiquitin protein ligase activity"/>
    <property type="evidence" value="ECO:0007669"/>
    <property type="project" value="UniProtKB-EC"/>
</dbReference>
<dbReference type="Gene3D" id="3.30.40.10">
    <property type="entry name" value="Zinc/RING finger domain, C3HC4 (zinc finger)"/>
    <property type="match status" value="1"/>
</dbReference>
<dbReference type="InParanoid" id="A0A200QFP0"/>
<dbReference type="Proteomes" id="UP000195402">
    <property type="component" value="Unassembled WGS sequence"/>
</dbReference>
<evidence type="ECO:0000256" key="9">
    <source>
        <dbReference type="SAM" id="MobiDB-lite"/>
    </source>
</evidence>
<dbReference type="InterPro" id="IPR001841">
    <property type="entry name" value="Znf_RING"/>
</dbReference>
<keyword evidence="3" id="KW-0808">Transferase</keyword>
<comment type="catalytic activity">
    <reaction evidence="1">
        <text>S-ubiquitinyl-[E2 ubiquitin-conjugating enzyme]-L-cysteine + [acceptor protein]-L-lysine = [E2 ubiquitin-conjugating enzyme]-L-cysteine + N(6)-ubiquitinyl-[acceptor protein]-L-lysine.</text>
        <dbReference type="EC" id="2.3.2.27"/>
    </reaction>
</comment>
<dbReference type="CDD" id="cd23116">
    <property type="entry name" value="RING-H2_AIRP1-like"/>
    <property type="match status" value="1"/>
</dbReference>
<evidence type="ECO:0000256" key="1">
    <source>
        <dbReference type="ARBA" id="ARBA00000900"/>
    </source>
</evidence>
<dbReference type="OrthoDB" id="8062037at2759"/>
<dbReference type="PROSITE" id="PS50089">
    <property type="entry name" value="ZF_RING_2"/>
    <property type="match status" value="1"/>
</dbReference>
<reference evidence="11 12" key="1">
    <citation type="journal article" date="2017" name="Mol. Plant">
        <title>The Genome of Medicinal Plant Macleaya cordata Provides New Insights into Benzylisoquinoline Alkaloids Metabolism.</title>
        <authorList>
            <person name="Liu X."/>
            <person name="Liu Y."/>
            <person name="Huang P."/>
            <person name="Ma Y."/>
            <person name="Qing Z."/>
            <person name="Tang Q."/>
            <person name="Cao H."/>
            <person name="Cheng P."/>
            <person name="Zheng Y."/>
            <person name="Yuan Z."/>
            <person name="Zhou Y."/>
            <person name="Liu J."/>
            <person name="Tang Z."/>
            <person name="Zhuo Y."/>
            <person name="Zhang Y."/>
            <person name="Yu L."/>
            <person name="Huang J."/>
            <person name="Yang P."/>
            <person name="Peng Q."/>
            <person name="Zhang J."/>
            <person name="Jiang W."/>
            <person name="Zhang Z."/>
            <person name="Lin K."/>
            <person name="Ro D.K."/>
            <person name="Chen X."/>
            <person name="Xiong X."/>
            <person name="Shang Y."/>
            <person name="Huang S."/>
            <person name="Zeng J."/>
        </authorList>
    </citation>
    <scope>NUCLEOTIDE SEQUENCE [LARGE SCALE GENOMIC DNA]</scope>
    <source>
        <strain evidence="12">cv. BLH2017</strain>
        <tissue evidence="11">Root</tissue>
    </source>
</reference>
<comment type="caution">
    <text evidence="11">The sequence shown here is derived from an EMBL/GenBank/DDBJ whole genome shotgun (WGS) entry which is preliminary data.</text>
</comment>
<organism evidence="11 12">
    <name type="scientific">Macleaya cordata</name>
    <name type="common">Five-seeded plume-poppy</name>
    <name type="synonym">Bocconia cordata</name>
    <dbReference type="NCBI Taxonomy" id="56857"/>
    <lineage>
        <taxon>Eukaryota</taxon>
        <taxon>Viridiplantae</taxon>
        <taxon>Streptophyta</taxon>
        <taxon>Embryophyta</taxon>
        <taxon>Tracheophyta</taxon>
        <taxon>Spermatophyta</taxon>
        <taxon>Magnoliopsida</taxon>
        <taxon>Ranunculales</taxon>
        <taxon>Papaveraceae</taxon>
        <taxon>Papaveroideae</taxon>
        <taxon>Macleaya</taxon>
    </lineage>
</organism>
<dbReference type="PANTHER" id="PTHR46463">
    <property type="entry name" value="ZINC FINGER, RING/FYVE/PHD-TYPE"/>
    <property type="match status" value="1"/>
</dbReference>
<dbReference type="Pfam" id="PF13639">
    <property type="entry name" value="zf-RING_2"/>
    <property type="match status" value="1"/>
</dbReference>
<keyword evidence="4" id="KW-0479">Metal-binding</keyword>
<dbReference type="SMART" id="SM00184">
    <property type="entry name" value="RING"/>
    <property type="match status" value="1"/>
</dbReference>
<keyword evidence="7" id="KW-0862">Zinc</keyword>
<evidence type="ECO:0000313" key="12">
    <source>
        <dbReference type="Proteomes" id="UP000195402"/>
    </source>
</evidence>
<dbReference type="EMBL" id="MVGT01002135">
    <property type="protein sequence ID" value="OVA09303.1"/>
    <property type="molecule type" value="Genomic_DNA"/>
</dbReference>
<dbReference type="AlphaFoldDB" id="A0A200QFP0"/>
<dbReference type="GO" id="GO:0008270">
    <property type="term" value="F:zinc ion binding"/>
    <property type="evidence" value="ECO:0007669"/>
    <property type="project" value="UniProtKB-KW"/>
</dbReference>
<evidence type="ECO:0000256" key="7">
    <source>
        <dbReference type="ARBA" id="ARBA00022833"/>
    </source>
</evidence>